<gene>
    <name evidence="1" type="ORF">FVD16_08405</name>
</gene>
<sequence length="467" mass="55639">MRYREPNLEKHKQFLQNRKEQKAIYLAINTNIRSFNNICLSEDVYFPSEFILENALKDYDSKFGIYLGKIIFEKKGKKLIPKYIPTSLENLEEELEKINPLWLAEKNPNYIKPEPIKQIISIPEFKIYNIEHTRGDYRINQNNLEFQCKIEKNTKVLTKDQIRSYVKEIHSKNVKMIQNHIDTIHKDYGIKPYVFSDEIYDELNKVGILTKEQAERFKEGGYSIKGIPSLLLTSLDYLAKQNRKDEDYLITFDDEYFYAYLVWSLHDFLLDLSCGMFQDETKLLFNPIAYMDDTKIHYKDLEQEVNKRYEKELLNVGFEKEVLGVELGLEKEYIYFDDYYDFNFNYTGIFEFNIKSYFAYDEIGLKAYEYEFKGVKRIGVIGLSSDSAFNSPNFILSEQFYSNKTFKLPPSALGRYYFELEYQKEIYIELLPPYYPSLNNLEGWDKKMLEKANLKIVNEFSNKVYDN</sequence>
<reference evidence="1 2" key="1">
    <citation type="submission" date="2019-08" db="EMBL/GenBank/DDBJ databases">
        <title>Rapid identification of Enteric Bacteria from Whole Genome Sequences (WGS) using Average Nucleotide Identity (ANI).</title>
        <authorList>
            <person name="Lane C."/>
        </authorList>
    </citation>
    <scope>NUCLEOTIDE SEQUENCE [LARGE SCALE GENOMIC DNA]</scope>
    <source>
        <strain evidence="1 2">D4984</strain>
    </source>
</reference>
<dbReference type="EMBL" id="VRMA01000065">
    <property type="protein sequence ID" value="TXK56174.1"/>
    <property type="molecule type" value="Genomic_DNA"/>
</dbReference>
<comment type="caution">
    <text evidence="1">The sequence shown here is derived from an EMBL/GenBank/DDBJ whole genome shotgun (WGS) entry which is preliminary data.</text>
</comment>
<accession>A0ABY3L0R3</accession>
<dbReference type="RefSeq" id="WP_139454854.1">
    <property type="nucleotide sequence ID" value="NZ_CAUWMG010000047.1"/>
</dbReference>
<evidence type="ECO:0008006" key="3">
    <source>
        <dbReference type="Google" id="ProtNLM"/>
    </source>
</evidence>
<proteinExistence type="predicted"/>
<name>A0ABY3L0R3_9BACT</name>
<evidence type="ECO:0000313" key="1">
    <source>
        <dbReference type="EMBL" id="TXK56174.1"/>
    </source>
</evidence>
<evidence type="ECO:0000313" key="2">
    <source>
        <dbReference type="Proteomes" id="UP000321317"/>
    </source>
</evidence>
<organism evidence="1 2">
    <name type="scientific">Campylobacter helveticus</name>
    <dbReference type="NCBI Taxonomy" id="28898"/>
    <lineage>
        <taxon>Bacteria</taxon>
        <taxon>Pseudomonadati</taxon>
        <taxon>Campylobacterota</taxon>
        <taxon>Epsilonproteobacteria</taxon>
        <taxon>Campylobacterales</taxon>
        <taxon>Campylobacteraceae</taxon>
        <taxon>Campylobacter</taxon>
    </lineage>
</organism>
<protein>
    <recommendedName>
        <fullName evidence="3">DUF5644 domain-containing protein</fullName>
    </recommendedName>
</protein>
<dbReference type="Proteomes" id="UP000321317">
    <property type="component" value="Unassembled WGS sequence"/>
</dbReference>
<keyword evidence="2" id="KW-1185">Reference proteome</keyword>